<organism evidence="1 2">
    <name type="scientific">Lentinus brumalis</name>
    <dbReference type="NCBI Taxonomy" id="2498619"/>
    <lineage>
        <taxon>Eukaryota</taxon>
        <taxon>Fungi</taxon>
        <taxon>Dikarya</taxon>
        <taxon>Basidiomycota</taxon>
        <taxon>Agaricomycotina</taxon>
        <taxon>Agaricomycetes</taxon>
        <taxon>Polyporales</taxon>
        <taxon>Polyporaceae</taxon>
        <taxon>Lentinus</taxon>
    </lineage>
</organism>
<proteinExistence type="predicted"/>
<keyword evidence="2" id="KW-1185">Reference proteome</keyword>
<dbReference type="AlphaFoldDB" id="A0A371DXV8"/>
<gene>
    <name evidence="1" type="ORF">OH76DRAFT_35000</name>
</gene>
<sequence>MAVARNSDTLPYPSQHSIACEMRSQRRARRKGCASDTQVCCQPSVCNREYMRDLSELGTRAHRRLCRGRCRLTAALTRDARRDLASTRLGLSRPRRSELAASRKPYLHNCTPPRYAHRQSVIHACCVLIAVILTTSCLEKSIGTHEVNREALIIHLI</sequence>
<dbReference type="EMBL" id="KZ857379">
    <property type="protein sequence ID" value="RDX57383.1"/>
    <property type="molecule type" value="Genomic_DNA"/>
</dbReference>
<reference evidence="1 2" key="1">
    <citation type="journal article" date="2018" name="Biotechnol. Biofuels">
        <title>Integrative visual omics of the white-rot fungus Polyporus brumalis exposes the biotechnological potential of its oxidative enzymes for delignifying raw plant biomass.</title>
        <authorList>
            <person name="Miyauchi S."/>
            <person name="Rancon A."/>
            <person name="Drula E."/>
            <person name="Hage H."/>
            <person name="Chaduli D."/>
            <person name="Favel A."/>
            <person name="Grisel S."/>
            <person name="Henrissat B."/>
            <person name="Herpoel-Gimbert I."/>
            <person name="Ruiz-Duenas F.J."/>
            <person name="Chevret D."/>
            <person name="Hainaut M."/>
            <person name="Lin J."/>
            <person name="Wang M."/>
            <person name="Pangilinan J."/>
            <person name="Lipzen A."/>
            <person name="Lesage-Meessen L."/>
            <person name="Navarro D."/>
            <person name="Riley R."/>
            <person name="Grigoriev I.V."/>
            <person name="Zhou S."/>
            <person name="Raouche S."/>
            <person name="Rosso M.N."/>
        </authorList>
    </citation>
    <scope>NUCLEOTIDE SEQUENCE [LARGE SCALE GENOMIC DNA]</scope>
    <source>
        <strain evidence="1 2">BRFM 1820</strain>
    </source>
</reference>
<evidence type="ECO:0000313" key="2">
    <source>
        <dbReference type="Proteomes" id="UP000256964"/>
    </source>
</evidence>
<protein>
    <submittedName>
        <fullName evidence="1">Uncharacterized protein</fullName>
    </submittedName>
</protein>
<accession>A0A371DXV8</accession>
<name>A0A371DXV8_9APHY</name>
<dbReference type="Proteomes" id="UP000256964">
    <property type="component" value="Unassembled WGS sequence"/>
</dbReference>
<evidence type="ECO:0000313" key="1">
    <source>
        <dbReference type="EMBL" id="RDX57383.1"/>
    </source>
</evidence>